<dbReference type="Gene3D" id="3.40.50.150">
    <property type="entry name" value="Vaccinia Virus protein VP39"/>
    <property type="match status" value="1"/>
</dbReference>
<dbReference type="PANTHER" id="PTHR43542">
    <property type="entry name" value="METHYLTRANSFERASE"/>
    <property type="match status" value="1"/>
</dbReference>
<evidence type="ECO:0000313" key="3">
    <source>
        <dbReference type="EMBL" id="PCI77647.1"/>
    </source>
</evidence>
<name>A0A2A4X6H8_UNCAE</name>
<keyword evidence="1 3" id="KW-0489">Methyltransferase</keyword>
<dbReference type="GO" id="GO:0003676">
    <property type="term" value="F:nucleic acid binding"/>
    <property type="evidence" value="ECO:0007669"/>
    <property type="project" value="InterPro"/>
</dbReference>
<dbReference type="PIRSF" id="PIRSF004553">
    <property type="entry name" value="CHP00095"/>
    <property type="match status" value="1"/>
</dbReference>
<dbReference type="InterPro" id="IPR002052">
    <property type="entry name" value="DNA_methylase_N6_adenine_CS"/>
</dbReference>
<organism evidence="3 4">
    <name type="scientific">Aerophobetes bacterium</name>
    <dbReference type="NCBI Taxonomy" id="2030807"/>
    <lineage>
        <taxon>Bacteria</taxon>
        <taxon>Candidatus Aerophobota</taxon>
    </lineage>
</organism>
<reference evidence="4" key="1">
    <citation type="submission" date="2017-08" db="EMBL/GenBank/DDBJ databases">
        <title>A dynamic microbial community with high functional redundancy inhabits the cold, oxic subseafloor aquifer.</title>
        <authorList>
            <person name="Tully B.J."/>
            <person name="Wheat C.G."/>
            <person name="Glazer B.T."/>
            <person name="Huber J.A."/>
        </authorList>
    </citation>
    <scope>NUCLEOTIDE SEQUENCE [LARGE SCALE GENOMIC DNA]</scope>
</reference>
<dbReference type="GO" id="GO:0031167">
    <property type="term" value="P:rRNA methylation"/>
    <property type="evidence" value="ECO:0007669"/>
    <property type="project" value="InterPro"/>
</dbReference>
<accession>A0A2A4X6H8</accession>
<dbReference type="InterPro" id="IPR004398">
    <property type="entry name" value="RNA_MeTrfase_RsmD"/>
</dbReference>
<dbReference type="GO" id="GO:0008168">
    <property type="term" value="F:methyltransferase activity"/>
    <property type="evidence" value="ECO:0007669"/>
    <property type="project" value="UniProtKB-KW"/>
</dbReference>
<dbReference type="Pfam" id="PF03602">
    <property type="entry name" value="Cons_hypoth95"/>
    <property type="match status" value="1"/>
</dbReference>
<dbReference type="CDD" id="cd02440">
    <property type="entry name" value="AdoMet_MTases"/>
    <property type="match status" value="1"/>
</dbReference>
<dbReference type="AlphaFoldDB" id="A0A2A4X6H8"/>
<dbReference type="EMBL" id="NVUK01000014">
    <property type="protein sequence ID" value="PCI77647.1"/>
    <property type="molecule type" value="Genomic_DNA"/>
</dbReference>
<evidence type="ECO:0000256" key="1">
    <source>
        <dbReference type="ARBA" id="ARBA00022603"/>
    </source>
</evidence>
<gene>
    <name evidence="3" type="primary">rsmD</name>
    <name evidence="3" type="ORF">COB21_02715</name>
</gene>
<sequence>MRITSGSLRNRKLLAPKGVSTRPTLEIVRKSIFDALGPDFTYSTFLDIFAGSGAMSFEALSRGFSHAYLIENSFLAASCIRKNALSLELQNSYTLYKKDALKHIPKLKNKQFDIIFIDPPYSIASSENSCIKLSVQTLLCVDKANILAPKGILFLETSKNALEDAFHTELSFSNLQFVKKRSIGETVIYTFENKP</sequence>
<evidence type="ECO:0000313" key="4">
    <source>
        <dbReference type="Proteomes" id="UP000218775"/>
    </source>
</evidence>
<keyword evidence="2 3" id="KW-0808">Transferase</keyword>
<dbReference type="SUPFAM" id="SSF53335">
    <property type="entry name" value="S-adenosyl-L-methionine-dependent methyltransferases"/>
    <property type="match status" value="1"/>
</dbReference>
<evidence type="ECO:0000256" key="2">
    <source>
        <dbReference type="ARBA" id="ARBA00022679"/>
    </source>
</evidence>
<dbReference type="NCBIfam" id="TIGR00095">
    <property type="entry name" value="16S rRNA (guanine(966)-N(2))-methyltransferase RsmD"/>
    <property type="match status" value="1"/>
</dbReference>
<comment type="caution">
    <text evidence="3">The sequence shown here is derived from an EMBL/GenBank/DDBJ whole genome shotgun (WGS) entry which is preliminary data.</text>
</comment>
<protein>
    <submittedName>
        <fullName evidence="3">16S rRNA (Guanine(966)-N(2))-methyltransferase RsmD</fullName>
    </submittedName>
</protein>
<dbReference type="PROSITE" id="PS00092">
    <property type="entry name" value="N6_MTASE"/>
    <property type="match status" value="1"/>
</dbReference>
<dbReference type="InterPro" id="IPR029063">
    <property type="entry name" value="SAM-dependent_MTases_sf"/>
</dbReference>
<dbReference type="PANTHER" id="PTHR43542:SF1">
    <property type="entry name" value="METHYLTRANSFERASE"/>
    <property type="match status" value="1"/>
</dbReference>
<proteinExistence type="predicted"/>
<dbReference type="Proteomes" id="UP000218775">
    <property type="component" value="Unassembled WGS sequence"/>
</dbReference>